<dbReference type="RefSeq" id="WP_099875301.1">
    <property type="nucleotide sequence ID" value="NZ_CP024608.1"/>
</dbReference>
<dbReference type="PANTHER" id="PTHR30537:SF26">
    <property type="entry name" value="GLYCINE CLEAVAGE SYSTEM TRANSCRIPTIONAL ACTIVATOR"/>
    <property type="match status" value="1"/>
</dbReference>
<dbReference type="CDD" id="cd08432">
    <property type="entry name" value="PBP2_GcdR_TrpI_HvrB_AmpR_like"/>
    <property type="match status" value="1"/>
</dbReference>
<dbReference type="Gene3D" id="3.40.190.10">
    <property type="entry name" value="Periplasmic binding protein-like II"/>
    <property type="match status" value="2"/>
</dbReference>
<dbReference type="Pfam" id="PF00126">
    <property type="entry name" value="HTH_1"/>
    <property type="match status" value="1"/>
</dbReference>
<keyword evidence="4" id="KW-0804">Transcription</keyword>
<dbReference type="GO" id="GO:0043565">
    <property type="term" value="F:sequence-specific DNA binding"/>
    <property type="evidence" value="ECO:0007669"/>
    <property type="project" value="TreeGrafter"/>
</dbReference>
<gene>
    <name evidence="6" type="ORF">CR152_13065</name>
</gene>
<dbReference type="SUPFAM" id="SSF53850">
    <property type="entry name" value="Periplasmic binding protein-like II"/>
    <property type="match status" value="1"/>
</dbReference>
<dbReference type="Pfam" id="PF03466">
    <property type="entry name" value="LysR_substrate"/>
    <property type="match status" value="1"/>
</dbReference>
<dbReference type="Proteomes" id="UP000229897">
    <property type="component" value="Chromosome"/>
</dbReference>
<dbReference type="InterPro" id="IPR000847">
    <property type="entry name" value="LysR_HTH_N"/>
</dbReference>
<evidence type="ECO:0000256" key="4">
    <source>
        <dbReference type="ARBA" id="ARBA00023163"/>
    </source>
</evidence>
<evidence type="ECO:0000256" key="2">
    <source>
        <dbReference type="ARBA" id="ARBA00023015"/>
    </source>
</evidence>
<feature type="domain" description="HTH lysR-type" evidence="5">
    <location>
        <begin position="3"/>
        <end position="60"/>
    </location>
</feature>
<evidence type="ECO:0000313" key="7">
    <source>
        <dbReference type="Proteomes" id="UP000229897"/>
    </source>
</evidence>
<organism evidence="6 7">
    <name type="scientific">Massilia violaceinigra</name>
    <dbReference type="NCBI Taxonomy" id="2045208"/>
    <lineage>
        <taxon>Bacteria</taxon>
        <taxon>Pseudomonadati</taxon>
        <taxon>Pseudomonadota</taxon>
        <taxon>Betaproteobacteria</taxon>
        <taxon>Burkholderiales</taxon>
        <taxon>Oxalobacteraceae</taxon>
        <taxon>Telluria group</taxon>
        <taxon>Massilia</taxon>
    </lineage>
</organism>
<dbReference type="InterPro" id="IPR005119">
    <property type="entry name" value="LysR_subst-bd"/>
</dbReference>
<dbReference type="GO" id="GO:0003700">
    <property type="term" value="F:DNA-binding transcription factor activity"/>
    <property type="evidence" value="ECO:0007669"/>
    <property type="project" value="InterPro"/>
</dbReference>
<evidence type="ECO:0000313" key="6">
    <source>
        <dbReference type="EMBL" id="ATQ75341.1"/>
    </source>
</evidence>
<dbReference type="InterPro" id="IPR036388">
    <property type="entry name" value="WH-like_DNA-bd_sf"/>
</dbReference>
<comment type="similarity">
    <text evidence="1">Belongs to the LysR transcriptional regulatory family.</text>
</comment>
<protein>
    <submittedName>
        <fullName evidence="6">LysR family transcriptional regulator</fullName>
    </submittedName>
</protein>
<dbReference type="InterPro" id="IPR058163">
    <property type="entry name" value="LysR-type_TF_proteobact-type"/>
</dbReference>
<name>A0A2D2DK41_9BURK</name>
<reference evidence="6" key="1">
    <citation type="submission" date="2017-10" db="EMBL/GenBank/DDBJ databases">
        <title>Massilia psychrophilum sp. nov., a novel purple-pigmented bacterium isolated from Tianshan glacier, Xinjiang Municipality, China.</title>
        <authorList>
            <person name="Wang H."/>
        </authorList>
    </citation>
    <scope>NUCLEOTIDE SEQUENCE [LARGE SCALE GENOMIC DNA]</scope>
    <source>
        <strain evidence="6">B2</strain>
    </source>
</reference>
<dbReference type="KEGG" id="mass:CR152_13065"/>
<evidence type="ECO:0000256" key="3">
    <source>
        <dbReference type="ARBA" id="ARBA00023125"/>
    </source>
</evidence>
<sequence length="300" mass="33073">MHIPLQNFYTFFVVCRAGSMKEAARELHVSAGAISQRMRELELRHGQRLFERTRAGVTPTAAGAALYADIRAPFQQIETVSRRSLADHATRQLVVSVMPSLASGWLLPRLGDFASRHPDVSLSIDSDARVVDLKNDAVDFAIRHGLGSYPGLESRWLMSPEMIVVGAPALLREGPPIRCPADCLAYPLLHDGERRDWSLWLQAHGSASPKARRGISFSDEHLLVRAAIEGQGLALVRDIYAGADLAKGHLRKALEQQWPTQFGYYLVGLRDTFAASGARAFAQWIQAQAAQSRATAALRR</sequence>
<proteinExistence type="inferred from homology"/>
<dbReference type="GO" id="GO:0006351">
    <property type="term" value="P:DNA-templated transcription"/>
    <property type="evidence" value="ECO:0007669"/>
    <property type="project" value="TreeGrafter"/>
</dbReference>
<dbReference type="AlphaFoldDB" id="A0A2D2DK41"/>
<keyword evidence="7" id="KW-1185">Reference proteome</keyword>
<dbReference type="PROSITE" id="PS50931">
    <property type="entry name" value="HTH_LYSR"/>
    <property type="match status" value="1"/>
</dbReference>
<dbReference type="EMBL" id="CP024608">
    <property type="protein sequence ID" value="ATQ75341.1"/>
    <property type="molecule type" value="Genomic_DNA"/>
</dbReference>
<evidence type="ECO:0000256" key="1">
    <source>
        <dbReference type="ARBA" id="ARBA00009437"/>
    </source>
</evidence>
<keyword evidence="3" id="KW-0238">DNA-binding</keyword>
<evidence type="ECO:0000259" key="5">
    <source>
        <dbReference type="PROSITE" id="PS50931"/>
    </source>
</evidence>
<dbReference type="PANTHER" id="PTHR30537">
    <property type="entry name" value="HTH-TYPE TRANSCRIPTIONAL REGULATOR"/>
    <property type="match status" value="1"/>
</dbReference>
<accession>A0A2D2DK41</accession>
<dbReference type="OrthoDB" id="9178397at2"/>
<keyword evidence="2" id="KW-0805">Transcription regulation</keyword>
<dbReference type="InterPro" id="IPR036390">
    <property type="entry name" value="WH_DNA-bd_sf"/>
</dbReference>
<dbReference type="SUPFAM" id="SSF46785">
    <property type="entry name" value="Winged helix' DNA-binding domain"/>
    <property type="match status" value="1"/>
</dbReference>
<dbReference type="Gene3D" id="1.10.10.10">
    <property type="entry name" value="Winged helix-like DNA-binding domain superfamily/Winged helix DNA-binding domain"/>
    <property type="match status" value="1"/>
</dbReference>